<dbReference type="GO" id="GO:0003677">
    <property type="term" value="F:DNA binding"/>
    <property type="evidence" value="ECO:0007669"/>
    <property type="project" value="UniProtKB-UniRule"/>
</dbReference>
<dbReference type="PANTHER" id="PTHR30349:SF41">
    <property type="entry name" value="INTEGRASE_RECOMBINASE PROTEIN MJ0367-RELATED"/>
    <property type="match status" value="1"/>
</dbReference>
<dbReference type="PANTHER" id="PTHR30349">
    <property type="entry name" value="PHAGE INTEGRASE-RELATED"/>
    <property type="match status" value="1"/>
</dbReference>
<dbReference type="Proteomes" id="UP000596063">
    <property type="component" value="Chromosome"/>
</dbReference>
<proteinExistence type="inferred from homology"/>
<evidence type="ECO:0000313" key="8">
    <source>
        <dbReference type="Proteomes" id="UP000596063"/>
    </source>
</evidence>
<evidence type="ECO:0000256" key="1">
    <source>
        <dbReference type="ARBA" id="ARBA00008857"/>
    </source>
</evidence>
<dbReference type="GO" id="GO:0006310">
    <property type="term" value="P:DNA recombination"/>
    <property type="evidence" value="ECO:0007669"/>
    <property type="project" value="UniProtKB-KW"/>
</dbReference>
<dbReference type="PROSITE" id="PS51900">
    <property type="entry name" value="CB"/>
    <property type="match status" value="1"/>
</dbReference>
<evidence type="ECO:0000256" key="3">
    <source>
        <dbReference type="ARBA" id="ARBA00023125"/>
    </source>
</evidence>
<keyword evidence="3 5" id="KW-0238">DNA-binding</keyword>
<sequence length="1798" mass="202668">MDKTEKCHSQDENPVTFGLPRAYDGISAWAASAGMHPELEIAYFCMGRPDDPRTIHNFANEFAQPISQSILSDWADRPIVSRLWKFSLALKSAEYIHRADSPISHKGKPASGTKAEFSPLKTRFFLLAMVVNPRSDGASDAITTSRQRLRLWLIIQTAIRIAEKGNIADKSISQASRHLILDQIDPKWELVDNLLTQARHETKGYPKTFQWFTYAVKQSAKALSTAASDSEKAFLNSLILIAEGNNSPLPLSADIDIPGPYTAIEGMANESVPLTDSDLPGVLTLQGLPENGEDAPDDVLVEVDISDTEEEQALTSRSVFLYSAEESQFLPWSWDKLLPPEIEQVNAWMAGAICSGDPVLSLGAAITKIATTVGESLFHAERITIDNSLGVNWSITPDCRHMQRLSPTRSSYWRPETEKQRSQVRPFVGTIRIALSSDVSHVLESALSAQIGSVTSLGQLWRTINPTTKMTMWFDAIARERFPRVTSGKLGQVASQRAFQITGDSHFARMVTASPQSGLPAACGYANWDVTTIAKGLDRPVVMEGVDEWTLLLGSMLAPLESVLLEGISHAASLVAQANDLVSFHNRYTQYCLLALYAGTGSRYLKSPFESLAHLNLRFRCIYINDKSDDERHDGRMVPLPDKLIVLVQAYLNYLAMLAVTIASYKPELAENIHLVLSGSECALPLFFFLDEQLCWHQSSDSDALGLPLVTWSLPPNLFRHRYSQQLSRAGIPIDTLDGWMGHSERGGASYGDYSPRCWIDDADRYRDTYNGVYDALKFSVIRAPAILPGYAGPTKTAPGYDEPTLFGIRERRRKRRERYKSARRIALKEITLFIGERSLEDFEPSEIETLATRLLKRENGLPHPDAGIRFSALEQFLKTRGSKHTRSIRKRMLKRKEERNLVQQSLPEDLDRYKRAKAWAERTNETIHKGLVNKTQALILGATLICIQKRLSYHRLLLDVVQGKNFRLVQHRKSYFFEYSEEWQTDDFLEPVQRHEIGYKIASLLQFGISNSRLPDIASLPIPKELRPLILELWPEEDIAAFSVSTFIKRLTKIVEQANLVQLPGMVAAALSERMPPTSLNWADFLRLRHGVCVKLPQDVLTGTQTHEFSLSQRTGYVADTATLQDNAKAFYDAVTTTLNRYEKRSAKHCAKAIDELCNSYLGRVSSTIQMMAHWISHVIREGQGRGKHHRPYAKRTIQNYFSTLRLAFQGLAYAHDLLSMDSESITDLYHDMATSRRERDREVGYFGKRLKSFHRWAERFGIQRPDWSEINTDDNHRSVSPGCFSEKEYLACLDFIDHAYKSNEQLALYLGFVLLLTFRFGLRGGEAIGLRRQDWCQWQGYTWVLVRDNQIRQLKRSSSRRAVPLLFVLTQREKALVDRVLANYDSLAGLEKNMPLLCENRSGRVIQAAVCQEIQETLTSILRAITGSQSLTTHHCRHAFHNQVAPILLGFETPTSRMICKHINTDQLRQLVLGQNVDVSIRSSMGLSRLMGHSGPSSGLKNYNHLVTEWADALTPVKTGRALVIKGMVNTCDFEHVQQEAPVNPPQICFSKPTLLLTLKLLRLVSQGRSYPQAAKLLSLEPGFANDIQANFDAANRVMRFKKRGENAWFKGEESPNAMLHYINDSAWDRILELAGNTELEIPSPDIQLPSFDELPLLLGMTRMIKMSHGRHCEIVRASFDILGISESQFDVTVSNDDPLVTQLLQDYKFKVRPIRSFHESGKPLQLDVFNREVDERNGRIFDYGALIFRPNNDGVVRNAYQLAVVFLATGSLLITLACTKQEKITTKQPPPSSSV</sequence>
<evidence type="ECO:0000256" key="4">
    <source>
        <dbReference type="ARBA" id="ARBA00023172"/>
    </source>
</evidence>
<evidence type="ECO:0000256" key="5">
    <source>
        <dbReference type="PROSITE-ProRule" id="PRU01248"/>
    </source>
</evidence>
<accession>A0A7T4QZD2</accession>
<organism evidence="7 8">
    <name type="scientific">Spongiibacter nanhainus</name>
    <dbReference type="NCBI Taxonomy" id="2794344"/>
    <lineage>
        <taxon>Bacteria</taxon>
        <taxon>Pseudomonadati</taxon>
        <taxon>Pseudomonadota</taxon>
        <taxon>Gammaproteobacteria</taxon>
        <taxon>Cellvibrionales</taxon>
        <taxon>Spongiibacteraceae</taxon>
        <taxon>Spongiibacter</taxon>
    </lineage>
</organism>
<keyword evidence="4" id="KW-0233">DNA recombination</keyword>
<dbReference type="InterPro" id="IPR011010">
    <property type="entry name" value="DNA_brk_join_enz"/>
</dbReference>
<gene>
    <name evidence="7" type="ORF">I6N98_13975</name>
</gene>
<evidence type="ECO:0000256" key="2">
    <source>
        <dbReference type="ARBA" id="ARBA00022908"/>
    </source>
</evidence>
<dbReference type="SUPFAM" id="SSF56349">
    <property type="entry name" value="DNA breaking-rejoining enzymes"/>
    <property type="match status" value="2"/>
</dbReference>
<evidence type="ECO:0000259" key="6">
    <source>
        <dbReference type="PROSITE" id="PS51900"/>
    </source>
</evidence>
<dbReference type="InterPro" id="IPR050090">
    <property type="entry name" value="Tyrosine_recombinase_XerCD"/>
</dbReference>
<reference evidence="7 8" key="1">
    <citation type="submission" date="2020-12" db="EMBL/GenBank/DDBJ databases">
        <authorList>
            <person name="Shan Y."/>
        </authorList>
    </citation>
    <scope>NUCLEOTIDE SEQUENCE [LARGE SCALE GENOMIC DNA]</scope>
    <source>
        <strain evidence="8">csc3.9</strain>
    </source>
</reference>
<comment type="similarity">
    <text evidence="1">Belongs to the 'phage' integrase family.</text>
</comment>
<evidence type="ECO:0000313" key="7">
    <source>
        <dbReference type="EMBL" id="QQD17462.1"/>
    </source>
</evidence>
<dbReference type="EMBL" id="CP066167">
    <property type="protein sequence ID" value="QQD17462.1"/>
    <property type="molecule type" value="Genomic_DNA"/>
</dbReference>
<feature type="domain" description="Core-binding (CB)" evidence="6">
    <location>
        <begin position="1123"/>
        <end position="1214"/>
    </location>
</feature>
<dbReference type="InterPro" id="IPR044068">
    <property type="entry name" value="CB"/>
</dbReference>
<keyword evidence="8" id="KW-1185">Reference proteome</keyword>
<dbReference type="InterPro" id="IPR013762">
    <property type="entry name" value="Integrase-like_cat_sf"/>
</dbReference>
<dbReference type="RefSeq" id="WP_198568963.1">
    <property type="nucleotide sequence ID" value="NZ_CP066167.1"/>
</dbReference>
<dbReference type="GO" id="GO:0015074">
    <property type="term" value="P:DNA integration"/>
    <property type="evidence" value="ECO:0007669"/>
    <property type="project" value="UniProtKB-KW"/>
</dbReference>
<dbReference type="Gene3D" id="1.10.443.10">
    <property type="entry name" value="Intergrase catalytic core"/>
    <property type="match status" value="1"/>
</dbReference>
<protein>
    <recommendedName>
        <fullName evidence="6">Core-binding (CB) domain-containing protein</fullName>
    </recommendedName>
</protein>
<keyword evidence="2" id="KW-0229">DNA integration</keyword>
<dbReference type="KEGG" id="snan:I6N98_13975"/>
<name>A0A7T4QZD2_9GAMM</name>